<evidence type="ECO:0000313" key="7">
    <source>
        <dbReference type="Proteomes" id="UP000812982"/>
    </source>
</evidence>
<protein>
    <recommendedName>
        <fullName evidence="5">Dioxygenase</fullName>
        <ecNumber evidence="5">1.13.11.-</ecNumber>
    </recommendedName>
</protein>
<dbReference type="EMBL" id="VOMB01000010">
    <property type="protein sequence ID" value="MBU9763813.1"/>
    <property type="molecule type" value="Genomic_DNA"/>
</dbReference>
<evidence type="ECO:0000256" key="3">
    <source>
        <dbReference type="ARBA" id="ARBA00023002"/>
    </source>
</evidence>
<keyword evidence="5" id="KW-0223">Dioxygenase</keyword>
<keyword evidence="2 5" id="KW-0479">Metal-binding</keyword>
<evidence type="ECO:0000256" key="4">
    <source>
        <dbReference type="ARBA" id="ARBA00023004"/>
    </source>
</evidence>
<keyword evidence="3 5" id="KW-0560">Oxidoreductase</keyword>
<dbReference type="EC" id="1.13.11.-" evidence="5"/>
<evidence type="ECO:0000256" key="5">
    <source>
        <dbReference type="RuleBase" id="RU364048"/>
    </source>
</evidence>
<dbReference type="PANTHER" id="PTHR10543">
    <property type="entry name" value="BETA-CAROTENE DIOXYGENASE"/>
    <property type="match status" value="1"/>
</dbReference>
<sequence>MRTRDYGCCAVWCDTCQPSTNPGEPMDTSLVLDSPFLTGHHQPNRMEVDAPDLVIRGRLPEDLAGVFYRNGAEPLYPPTDEDYHWFDGDGMVYGFFIENGRVSMRNRWVRTDKFLLEQGQGRRLFGVLGNPMTTDPSTEGTRYNTANTNVIIHGGKLLALMEGAPPVALEPRTLDTLGEETYGGLITTTFSAHPKVDHATGELINIGNAVHGLGGDPVIRYDVLDFDGVPVVTELIPVPHMTMLHTFFVTENWVVFPVMPLELSLQRAMRGGPMTAWVPGRPSKLGLMPRRGTAADVRWIEVEPRHMLHEANVWEDAQGRIVADVAAAEGTALFPDVDGNRASHAETQQSLRRWTIDPKAPTDTLNEEILNDRDIQFPRPDDRLMARRSRHAFANSNLNSRDGRVDGMDSALRVDTVTGAEDLYHFGAGTAAGELIFAPRVGSAGELDGYALTLVHRAGAAESELVVFDAADIAGGPIARAVIPFRVPSGFHCSYYSVDSPLYQQAFVSRRADA</sequence>
<evidence type="ECO:0000313" key="6">
    <source>
        <dbReference type="EMBL" id="MBU9763813.1"/>
    </source>
</evidence>
<evidence type="ECO:0000256" key="2">
    <source>
        <dbReference type="ARBA" id="ARBA00022723"/>
    </source>
</evidence>
<dbReference type="Proteomes" id="UP000812982">
    <property type="component" value="Unassembled WGS sequence"/>
</dbReference>
<reference evidence="6 7" key="1">
    <citation type="journal article" date="2021" name="Sci. Rep.">
        <title>Phenotypic and genomic hallmarks of a novel, potentially pathogenic rapidly growing Mycobacterium species related to the Mycobacterium fortuitum complex.</title>
        <authorList>
            <person name="Gharbi R."/>
            <person name="Khanna V."/>
            <person name="Frigui W."/>
            <person name="Mhenni B."/>
            <person name="Brosch R."/>
            <person name="Mardassi H."/>
        </authorList>
    </citation>
    <scope>NUCLEOTIDE SEQUENCE [LARGE SCALE GENOMIC DNA]</scope>
    <source>
        <strain evidence="6 7">TNTM28</strain>
    </source>
</reference>
<dbReference type="Pfam" id="PF03055">
    <property type="entry name" value="RPE65"/>
    <property type="match status" value="1"/>
</dbReference>
<accession>A0ABS6KJQ3</accession>
<comment type="similarity">
    <text evidence="1 5">Belongs to the carotenoid oxygenase family.</text>
</comment>
<name>A0ABS6KJQ3_9MYCO</name>
<keyword evidence="7" id="KW-1185">Reference proteome</keyword>
<dbReference type="InterPro" id="IPR004294">
    <property type="entry name" value="Carotenoid_Oase"/>
</dbReference>
<comment type="cofactor">
    <cofactor evidence="5">
        <name>Fe(2+)</name>
        <dbReference type="ChEBI" id="CHEBI:29033"/>
    </cofactor>
    <text evidence="5">Binds 1 Fe(2+) ion per subunit.</text>
</comment>
<organism evidence="6 7">
    <name type="scientific">[Mycobacterium] fortunisiensis</name>
    <dbReference type="NCBI Taxonomy" id="2600579"/>
    <lineage>
        <taxon>Bacteria</taxon>
        <taxon>Bacillati</taxon>
        <taxon>Actinomycetota</taxon>
        <taxon>Actinomycetes</taxon>
        <taxon>Mycobacteriales</taxon>
        <taxon>Mycobacteriaceae</taxon>
        <taxon>Mycolicibacterium</taxon>
    </lineage>
</organism>
<keyword evidence="4 5" id="KW-0408">Iron</keyword>
<proteinExistence type="inferred from homology"/>
<comment type="caution">
    <text evidence="6">The sequence shown here is derived from an EMBL/GenBank/DDBJ whole genome shotgun (WGS) entry which is preliminary data.</text>
</comment>
<evidence type="ECO:0000256" key="1">
    <source>
        <dbReference type="ARBA" id="ARBA00006787"/>
    </source>
</evidence>
<gene>
    <name evidence="6" type="ORF">FR943_08155</name>
</gene>
<dbReference type="PANTHER" id="PTHR10543:SF89">
    <property type="entry name" value="CAROTENOID 9,10(9',10')-CLEAVAGE DIOXYGENASE 1"/>
    <property type="match status" value="1"/>
</dbReference>